<dbReference type="AlphaFoldDB" id="A0A0U2WMA0"/>
<protein>
    <submittedName>
        <fullName evidence="1">Transcriptional regulator</fullName>
    </submittedName>
</protein>
<dbReference type="Proteomes" id="UP000060778">
    <property type="component" value="Chromosome"/>
</dbReference>
<organism evidence="1 2">
    <name type="scientific">Ignicoccus islandicus DSM 13165</name>
    <dbReference type="NCBI Taxonomy" id="940295"/>
    <lineage>
        <taxon>Archaea</taxon>
        <taxon>Thermoproteota</taxon>
        <taxon>Thermoprotei</taxon>
        <taxon>Desulfurococcales</taxon>
        <taxon>Desulfurococcaceae</taxon>
        <taxon>Ignicoccus</taxon>
    </lineage>
</organism>
<dbReference type="RefSeq" id="WP_075050528.1">
    <property type="nucleotide sequence ID" value="NZ_CP006867.1"/>
</dbReference>
<evidence type="ECO:0000313" key="1">
    <source>
        <dbReference type="EMBL" id="ALU12081.1"/>
    </source>
</evidence>
<dbReference type="OrthoDB" id="26894at2157"/>
<keyword evidence="2" id="KW-1185">Reference proteome</keyword>
<dbReference type="GeneID" id="30680948"/>
<reference evidence="1 2" key="1">
    <citation type="submission" date="2013-11" db="EMBL/GenBank/DDBJ databases">
        <title>Comparative genomics of Ignicoccus.</title>
        <authorList>
            <person name="Podar M."/>
        </authorList>
    </citation>
    <scope>NUCLEOTIDE SEQUENCE [LARGE SCALE GENOMIC DNA]</scope>
    <source>
        <strain evidence="1 2">DSM 13165</strain>
    </source>
</reference>
<dbReference type="EMBL" id="CP006867">
    <property type="protein sequence ID" value="ALU12081.1"/>
    <property type="molecule type" value="Genomic_DNA"/>
</dbReference>
<gene>
    <name evidence="1" type="ORF">EYM_07880</name>
</gene>
<name>A0A0U2WMA0_9CREN</name>
<accession>A0A0U2WMA0</accession>
<evidence type="ECO:0000313" key="2">
    <source>
        <dbReference type="Proteomes" id="UP000060778"/>
    </source>
</evidence>
<dbReference type="InterPro" id="IPR021527">
    <property type="entry name" value="DUF2795"/>
</dbReference>
<dbReference type="Pfam" id="PF11387">
    <property type="entry name" value="DUF2795"/>
    <property type="match status" value="2"/>
</dbReference>
<proteinExistence type="predicted"/>
<dbReference type="KEGG" id="iis:EYM_07880"/>
<sequence>MVHTGISWAAEVLRRLKGVDFPVTKEQLKERLQGLYWRGIPIEKLLEEIEVEQFETPAEVLHYLAEAARKLEYSGQVAPGGRVGISWAAEVLRRLKGVDFPVTKEQLKERLQGLYWRGIPIEKLLEEIEVEQFETPAEVLHYLAEAARKLEEKGFSAATIA</sequence>